<dbReference type="EMBL" id="CP010025">
    <property type="protein sequence ID" value="AJZ56694.1"/>
    <property type="molecule type" value="Genomic_DNA"/>
</dbReference>
<dbReference type="KEGG" id="bfn:OI25_7534"/>
<proteinExistence type="predicted"/>
<name>A0AAU8SYZ2_9BURK</name>
<evidence type="ECO:0000313" key="2">
    <source>
        <dbReference type="Proteomes" id="UP000032614"/>
    </source>
</evidence>
<dbReference type="Proteomes" id="UP000032614">
    <property type="component" value="Chromosome 3"/>
</dbReference>
<accession>A0AAU8SYZ2</accession>
<reference evidence="1 2" key="1">
    <citation type="journal article" date="2015" name="Genome Announc.">
        <title>Complete genome sequences for 59 burkholderia isolates, both pathogenic and near neighbor.</title>
        <authorList>
            <person name="Johnson S.L."/>
            <person name="Bishop-Lilly K.A."/>
            <person name="Ladner J.T."/>
            <person name="Daligault H.E."/>
            <person name="Davenport K.W."/>
            <person name="Jaissle J."/>
            <person name="Frey K.G."/>
            <person name="Koroleva G.I."/>
            <person name="Bruce D.C."/>
            <person name="Coyne S.R."/>
            <person name="Broomall S.M."/>
            <person name="Li P.E."/>
            <person name="Teshima H."/>
            <person name="Gibbons H.S."/>
            <person name="Palacios G.F."/>
            <person name="Rosenzweig C.N."/>
            <person name="Redden C.L."/>
            <person name="Xu Y."/>
            <person name="Minogue T.D."/>
            <person name="Chain P.S."/>
        </authorList>
    </citation>
    <scope>NUCLEOTIDE SEQUENCE [LARGE SCALE GENOMIC DNA]</scope>
    <source>
        <strain evidence="1 2">ATCC BAA-463</strain>
    </source>
</reference>
<gene>
    <name evidence="1" type="ORF">OI25_7534</name>
</gene>
<evidence type="ECO:0000313" key="1">
    <source>
        <dbReference type="EMBL" id="AJZ56694.1"/>
    </source>
</evidence>
<sequence>MRRKVPLQELCDRLDPADRPVAIRALPKSLFHRVANRLPLLRTDLRVYAAIRHDLDVAICKQYVNQHAVVVLGIPYAQLREHFDSAISRRLPIEERRAVERAFDCETDITNVFRIASLDCLFNRDQGVTRKRPIDLSMGGKEVSDDPLDIHLTTCLTRHRHQSRHRHLRTRHPARRVQIRRHDARDHRFQRSPLFPRWSV</sequence>
<protein>
    <submittedName>
        <fullName evidence="1">Uncharacterized protein</fullName>
    </submittedName>
</protein>
<organism evidence="1 2">
    <name type="scientific">Paraburkholderia fungorum</name>
    <dbReference type="NCBI Taxonomy" id="134537"/>
    <lineage>
        <taxon>Bacteria</taxon>
        <taxon>Pseudomonadati</taxon>
        <taxon>Pseudomonadota</taxon>
        <taxon>Betaproteobacteria</taxon>
        <taxon>Burkholderiales</taxon>
        <taxon>Burkholderiaceae</taxon>
        <taxon>Paraburkholderia</taxon>
    </lineage>
</organism>
<dbReference type="AlphaFoldDB" id="A0AAU8SYZ2"/>